<dbReference type="CDD" id="cd22366">
    <property type="entry name" value="XisH-like"/>
    <property type="match status" value="1"/>
</dbReference>
<keyword evidence="2" id="KW-1185">Reference proteome</keyword>
<dbReference type="AlphaFoldDB" id="A0A2S6CV80"/>
<dbReference type="GO" id="GO:0003676">
    <property type="term" value="F:nucleic acid binding"/>
    <property type="evidence" value="ECO:0007669"/>
    <property type="project" value="InterPro"/>
</dbReference>
<protein>
    <submittedName>
        <fullName evidence="1">XisH protein</fullName>
    </submittedName>
</protein>
<name>A0A2S6CV80_9CYAN</name>
<accession>A0A2S6CV80</accession>
<proteinExistence type="predicted"/>
<evidence type="ECO:0000313" key="1">
    <source>
        <dbReference type="EMBL" id="PPJ63597.1"/>
    </source>
</evidence>
<dbReference type="EMBL" id="PGEM01000061">
    <property type="protein sequence ID" value="PPJ63597.1"/>
    <property type="molecule type" value="Genomic_DNA"/>
</dbReference>
<dbReference type="Pfam" id="PF08814">
    <property type="entry name" value="XisH"/>
    <property type="match status" value="1"/>
</dbReference>
<dbReference type="Proteomes" id="UP000239589">
    <property type="component" value="Unassembled WGS sequence"/>
</dbReference>
<dbReference type="Gene3D" id="3.40.1350.10">
    <property type="match status" value="1"/>
</dbReference>
<dbReference type="SUPFAM" id="SSF52980">
    <property type="entry name" value="Restriction endonuclease-like"/>
    <property type="match status" value="1"/>
</dbReference>
<sequence length="138" mass="16220">MSAKDTYHEAIKNALIKDGWMIIRDPYTIKYEEIQLFADLLADRTLEIERNGQQIIVEIKSFIGRSPMREFETALGQYIIYRTLLKVILPKVTIYLGVSRSIYQSFFLQKAISFIMEENDLKLIVVDLNKEEIVQWIN</sequence>
<dbReference type="InterPro" id="IPR014919">
    <property type="entry name" value="XisH"/>
</dbReference>
<gene>
    <name evidence="1" type="ORF">CUN59_09255</name>
</gene>
<evidence type="ECO:0000313" key="2">
    <source>
        <dbReference type="Proteomes" id="UP000239589"/>
    </source>
</evidence>
<dbReference type="OrthoDB" id="456752at2"/>
<organism evidence="1 2">
    <name type="scientific">Cuspidothrix issatschenkoi CHARLIE-1</name>
    <dbReference type="NCBI Taxonomy" id="2052836"/>
    <lineage>
        <taxon>Bacteria</taxon>
        <taxon>Bacillati</taxon>
        <taxon>Cyanobacteriota</taxon>
        <taxon>Cyanophyceae</taxon>
        <taxon>Nostocales</taxon>
        <taxon>Aphanizomenonaceae</taxon>
        <taxon>Cuspidothrix</taxon>
    </lineage>
</organism>
<dbReference type="RefSeq" id="WP_104387595.1">
    <property type="nucleotide sequence ID" value="NZ_PGEM01000061.1"/>
</dbReference>
<comment type="caution">
    <text evidence="1">The sequence shown here is derived from an EMBL/GenBank/DDBJ whole genome shotgun (WGS) entry which is preliminary data.</text>
</comment>
<dbReference type="InterPro" id="IPR011856">
    <property type="entry name" value="tRNA_endonuc-like_dom_sf"/>
</dbReference>
<reference evidence="1 2" key="1">
    <citation type="submission" date="2018-02" db="EMBL/GenBank/DDBJ databases">
        <title>Discovery of a pederin family compound in a non-symbiotic bloom-forming cyanobacterium.</title>
        <authorList>
            <person name="Kust A."/>
            <person name="Mares J."/>
            <person name="Jokela J."/>
            <person name="Urajova P."/>
            <person name="Hajek J."/>
            <person name="Saurav K."/>
            <person name="Voracova K."/>
            <person name="Fewer D.P."/>
            <person name="Haapaniemi E."/>
            <person name="Permi P."/>
            <person name="Rehakova K."/>
            <person name="Sivonen K."/>
            <person name="Hrouzek P."/>
        </authorList>
    </citation>
    <scope>NUCLEOTIDE SEQUENCE [LARGE SCALE GENOMIC DNA]</scope>
    <source>
        <strain evidence="1 2">CHARLIE-1</strain>
    </source>
</reference>
<dbReference type="InterPro" id="IPR011335">
    <property type="entry name" value="Restrct_endonuc-II-like"/>
</dbReference>